<dbReference type="Pfam" id="PF03929">
    <property type="entry name" value="PepSY_TM"/>
    <property type="match status" value="1"/>
</dbReference>
<evidence type="ECO:0000313" key="3">
    <source>
        <dbReference type="Proteomes" id="UP000271469"/>
    </source>
</evidence>
<reference evidence="2 3" key="1">
    <citation type="submission" date="2018-11" db="EMBL/GenBank/DDBJ databases">
        <title>Gordonia insulae sp. nov., isolated from an island soil.</title>
        <authorList>
            <person name="Kim Y.S."/>
            <person name="Kim S.B."/>
        </authorList>
    </citation>
    <scope>NUCLEOTIDE SEQUENCE [LARGE SCALE GENOMIC DNA]</scope>
    <source>
        <strain evidence="2 3">MMS17-SY073</strain>
    </source>
</reference>
<protein>
    <recommendedName>
        <fullName evidence="4">PepSY domain-containing protein</fullName>
    </recommendedName>
</protein>
<gene>
    <name evidence="2" type="ORF">D7316_01588</name>
</gene>
<accession>A0A3G8JIS9</accession>
<keyword evidence="1" id="KW-1133">Transmembrane helix</keyword>
<dbReference type="PANTHER" id="PTHR34219">
    <property type="entry name" value="IRON-REGULATED INNER MEMBRANE PROTEIN-RELATED"/>
    <property type="match status" value="1"/>
</dbReference>
<evidence type="ECO:0000313" key="2">
    <source>
        <dbReference type="EMBL" id="AZG44996.1"/>
    </source>
</evidence>
<dbReference type="KEGG" id="gom:D7316_01588"/>
<feature type="transmembrane region" description="Helical" evidence="1">
    <location>
        <begin position="407"/>
        <end position="426"/>
    </location>
</feature>
<keyword evidence="1" id="KW-0812">Transmembrane</keyword>
<feature type="transmembrane region" description="Helical" evidence="1">
    <location>
        <begin position="188"/>
        <end position="212"/>
    </location>
</feature>
<organism evidence="2 3">
    <name type="scientific">Gordonia insulae</name>
    <dbReference type="NCBI Taxonomy" id="2420509"/>
    <lineage>
        <taxon>Bacteria</taxon>
        <taxon>Bacillati</taxon>
        <taxon>Actinomycetota</taxon>
        <taxon>Actinomycetes</taxon>
        <taxon>Mycobacteriales</taxon>
        <taxon>Gordoniaceae</taxon>
        <taxon>Gordonia</taxon>
    </lineage>
</organism>
<feature type="transmembrane region" description="Helical" evidence="1">
    <location>
        <begin position="349"/>
        <end position="377"/>
    </location>
</feature>
<keyword evidence="1" id="KW-0472">Membrane</keyword>
<proteinExistence type="predicted"/>
<evidence type="ECO:0000256" key="1">
    <source>
        <dbReference type="SAM" id="Phobius"/>
    </source>
</evidence>
<name>A0A3G8JIS9_9ACTN</name>
<keyword evidence="3" id="KW-1185">Reference proteome</keyword>
<dbReference type="InterPro" id="IPR005625">
    <property type="entry name" value="PepSY-ass_TM"/>
</dbReference>
<feature type="transmembrane region" description="Helical" evidence="1">
    <location>
        <begin position="145"/>
        <end position="163"/>
    </location>
</feature>
<sequence>MRRLHFYAGILVAPFLLIAAVSGALYAVAPTLENIVYSSYLHTDSRGTVKPLAEQVSAAAQSRPDLTVSAVRPSVNDGDTTRVLFDDPGLGESERLAVFVDPVTARPVGELVSYGSSGALPLRTWISSLHRNLHLGEPGRLYSELAASWLWVIALGGLILWVSRYRRGNGRTRLLTIDRSSRGRNRTLNWHGAMGIWIVVGLVFLSATGLTWSRYAGENVSEVRSALQWTTPTLDTTLPGAAVAAPGSVGHEGHDGHTSSPTVVDPAGTDASITRLDDVLAAARAAGIDGKVEVAIPESSDAAFTVTQTREAWQFSPNSVAVDGATDANVDESWFADWPLAAKLTTWGIALHMGVLFGLVSQIALFVLAVVLVAIIIRGYQMWWQRRPRRGGAPVGSPPRRGGLRQLPIPAIVGVLVVAVAVGWFIPLLGLSLAAFVLVDVLIGAGKALQRRQT</sequence>
<dbReference type="EMBL" id="CP033972">
    <property type="protein sequence ID" value="AZG44996.1"/>
    <property type="molecule type" value="Genomic_DNA"/>
</dbReference>
<dbReference type="PANTHER" id="PTHR34219:SF1">
    <property type="entry name" value="PEPSY DOMAIN-CONTAINING PROTEIN"/>
    <property type="match status" value="1"/>
</dbReference>
<evidence type="ECO:0008006" key="4">
    <source>
        <dbReference type="Google" id="ProtNLM"/>
    </source>
</evidence>
<dbReference type="Proteomes" id="UP000271469">
    <property type="component" value="Chromosome"/>
</dbReference>
<dbReference type="AlphaFoldDB" id="A0A3G8JIS9"/>